<organism evidence="2 3">
    <name type="scientific">Phellinidium pouzarii</name>
    <dbReference type="NCBI Taxonomy" id="167371"/>
    <lineage>
        <taxon>Eukaryota</taxon>
        <taxon>Fungi</taxon>
        <taxon>Dikarya</taxon>
        <taxon>Basidiomycota</taxon>
        <taxon>Agaricomycotina</taxon>
        <taxon>Agaricomycetes</taxon>
        <taxon>Hymenochaetales</taxon>
        <taxon>Hymenochaetaceae</taxon>
        <taxon>Phellinidium</taxon>
    </lineage>
</organism>
<feature type="compositionally biased region" description="Polar residues" evidence="1">
    <location>
        <begin position="130"/>
        <end position="143"/>
    </location>
</feature>
<dbReference type="Proteomes" id="UP000308199">
    <property type="component" value="Unassembled WGS sequence"/>
</dbReference>
<dbReference type="AlphaFoldDB" id="A0A4S4KZQ8"/>
<gene>
    <name evidence="2" type="ORF">EW145_g5557</name>
</gene>
<sequence length="254" mass="27646">MASSEFLDYFGFGYSNPISAQDISPSSLALCDDAIFEANYGDLFGSETFTRADDDVFGGQQGLSMFPSFPTLNMSLDLSLEGHNTAVAELAPSQSPPQNQVQYLAHEILGERETGNRDLDPNAYTGDPLFSTTLLPMPSQLSSSEHDEAAPSATDEMPNNEHPLYPIFVDDHGRPNQQFLAELELLSQQPQQQQESSPSLSSSRTGPSRTRARDNSAPYPQPAAVPHTHTKKAKARDDDNAWHVIVSPPSAIPP</sequence>
<accession>A0A4S4KZQ8</accession>
<comment type="caution">
    <text evidence="2">The sequence shown here is derived from an EMBL/GenBank/DDBJ whole genome shotgun (WGS) entry which is preliminary data.</text>
</comment>
<feature type="compositionally biased region" description="Low complexity" evidence="1">
    <location>
        <begin position="185"/>
        <end position="203"/>
    </location>
</feature>
<evidence type="ECO:0000313" key="3">
    <source>
        <dbReference type="Proteomes" id="UP000308199"/>
    </source>
</evidence>
<feature type="region of interest" description="Disordered" evidence="1">
    <location>
        <begin position="185"/>
        <end position="254"/>
    </location>
</feature>
<dbReference type="EMBL" id="SGPK01000348">
    <property type="protein sequence ID" value="THH04394.1"/>
    <property type="molecule type" value="Genomic_DNA"/>
</dbReference>
<name>A0A4S4KZQ8_9AGAM</name>
<evidence type="ECO:0000313" key="2">
    <source>
        <dbReference type="EMBL" id="THH04394.1"/>
    </source>
</evidence>
<proteinExistence type="predicted"/>
<protein>
    <submittedName>
        <fullName evidence="2">Uncharacterized protein</fullName>
    </submittedName>
</protein>
<evidence type="ECO:0000256" key="1">
    <source>
        <dbReference type="SAM" id="MobiDB-lite"/>
    </source>
</evidence>
<reference evidence="2 3" key="1">
    <citation type="submission" date="2019-02" db="EMBL/GenBank/DDBJ databases">
        <title>Genome sequencing of the rare red list fungi Phellinidium pouzarii.</title>
        <authorList>
            <person name="Buettner E."/>
            <person name="Kellner H."/>
        </authorList>
    </citation>
    <scope>NUCLEOTIDE SEQUENCE [LARGE SCALE GENOMIC DNA]</scope>
    <source>
        <strain evidence="2 3">DSM 108285</strain>
    </source>
</reference>
<feature type="region of interest" description="Disordered" evidence="1">
    <location>
        <begin position="112"/>
        <end position="172"/>
    </location>
</feature>
<keyword evidence="3" id="KW-1185">Reference proteome</keyword>